<gene>
    <name evidence="1" type="ORF">SI7747_05006513</name>
</gene>
<dbReference type="EMBL" id="CACRZD030000005">
    <property type="protein sequence ID" value="CAA6660094.1"/>
    <property type="molecule type" value="Genomic_DNA"/>
</dbReference>
<protein>
    <submittedName>
        <fullName evidence="1">Uncharacterized protein</fullName>
    </submittedName>
</protein>
<reference evidence="1 2" key="1">
    <citation type="submission" date="2019-12" db="EMBL/GenBank/DDBJ databases">
        <authorList>
            <person name="Scholz U."/>
            <person name="Mascher M."/>
            <person name="Fiebig A."/>
        </authorList>
    </citation>
    <scope>NUCLEOTIDE SEQUENCE</scope>
</reference>
<dbReference type="EMBL" id="LR743592">
    <property type="protein sequence ID" value="CAA2620344.1"/>
    <property type="molecule type" value="Genomic_DNA"/>
</dbReference>
<name>A0A7I8IT13_SPIIN</name>
<sequence>MVYGISFSCYGSFLSHAGRASAAAAGFEKGIDPDLEPFLSTTHLS</sequence>
<proteinExistence type="predicted"/>
<keyword evidence="2" id="KW-1185">Reference proteome</keyword>
<evidence type="ECO:0000313" key="2">
    <source>
        <dbReference type="Proteomes" id="UP001189122"/>
    </source>
</evidence>
<accession>A0A7I8IT13</accession>
<organism evidence="1">
    <name type="scientific">Spirodela intermedia</name>
    <name type="common">Intermediate duckweed</name>
    <dbReference type="NCBI Taxonomy" id="51605"/>
    <lineage>
        <taxon>Eukaryota</taxon>
        <taxon>Viridiplantae</taxon>
        <taxon>Streptophyta</taxon>
        <taxon>Embryophyta</taxon>
        <taxon>Tracheophyta</taxon>
        <taxon>Spermatophyta</taxon>
        <taxon>Magnoliopsida</taxon>
        <taxon>Liliopsida</taxon>
        <taxon>Araceae</taxon>
        <taxon>Lemnoideae</taxon>
        <taxon>Spirodela</taxon>
    </lineage>
</organism>
<dbReference type="Proteomes" id="UP001189122">
    <property type="component" value="Unassembled WGS sequence"/>
</dbReference>
<dbReference type="AlphaFoldDB" id="A0A7I8IT13"/>
<evidence type="ECO:0000313" key="1">
    <source>
        <dbReference type="EMBL" id="CAA2620344.1"/>
    </source>
</evidence>